<dbReference type="EMBL" id="JAODUP010000117">
    <property type="protein sequence ID" value="KAK2161388.1"/>
    <property type="molecule type" value="Genomic_DNA"/>
</dbReference>
<dbReference type="InterPro" id="IPR026091">
    <property type="entry name" value="HPS4"/>
</dbReference>
<feature type="compositionally biased region" description="Polar residues" evidence="1">
    <location>
        <begin position="275"/>
        <end position="286"/>
    </location>
</feature>
<gene>
    <name evidence="3" type="ORF">LSH36_117g02003</name>
</gene>
<dbReference type="GO" id="GO:0016192">
    <property type="term" value="P:vesicle-mediated transport"/>
    <property type="evidence" value="ECO:0007669"/>
    <property type="project" value="InterPro"/>
</dbReference>
<dbReference type="InterPro" id="IPR043987">
    <property type="entry name" value="CCZ1/INTU/HSP4_longin_1"/>
</dbReference>
<feature type="region of interest" description="Disordered" evidence="1">
    <location>
        <begin position="275"/>
        <end position="297"/>
    </location>
</feature>
<dbReference type="GO" id="GO:0006605">
    <property type="term" value="P:protein targeting"/>
    <property type="evidence" value="ECO:0007669"/>
    <property type="project" value="TreeGrafter"/>
</dbReference>
<dbReference type="GO" id="GO:0005085">
    <property type="term" value="F:guanyl-nucleotide exchange factor activity"/>
    <property type="evidence" value="ECO:0007669"/>
    <property type="project" value="TreeGrafter"/>
</dbReference>
<keyword evidence="4" id="KW-1185">Reference proteome</keyword>
<dbReference type="AlphaFoldDB" id="A0AAD9JXU3"/>
<proteinExistence type="predicted"/>
<dbReference type="GO" id="GO:0031085">
    <property type="term" value="C:BLOC-3 complex"/>
    <property type="evidence" value="ECO:0007669"/>
    <property type="project" value="TreeGrafter"/>
</dbReference>
<dbReference type="GO" id="GO:0005765">
    <property type="term" value="C:lysosomal membrane"/>
    <property type="evidence" value="ECO:0007669"/>
    <property type="project" value="TreeGrafter"/>
</dbReference>
<dbReference type="Pfam" id="PF19031">
    <property type="entry name" value="Intu_longin_1"/>
    <property type="match status" value="1"/>
</dbReference>
<name>A0AAD9JXU3_9ANNE</name>
<accession>A0AAD9JXU3</accession>
<sequence length="842" mass="94693">MHPVYGPRRVKLPRFYHNQRTEDQIFFIFNHQALVCEEDDLKDAIVYFFPTSISTDGQCALVGQLMGLVDFFKSFSTSPPLIYKLQKNKVAIKHLGKYTMALSGNRTEPDCVVITQLNYLYNIFVFYFGSLQQLDENYKGNTTSMSSIMHNIWDCYLPFVRRYGDNIAAAFDSLPVLDLPEPHSVTFLKASHLLQDCQMVKNAIAGCILYKNRVLCSQLHPDITARLLIIQSSESHFPCQPIKTDACQLEGAKLVMVFVSKKEYQVMKHIQMDNSSSARGFNQSQQSEKKREISTPSISDAEKMSKQLSHGHCLGSVDRENEVKQFKPEAIDRRCEKAGMKDELPRAKNNIEPELCKKKVSERINGDNETFYCGPLSHKSLSQPDVSEGRNGVQNQTSRVCGAPSYGRQKSCEFRSSNVVGIEHQNADCKDPKCEKDWAVVGEHLCSENETNSNLDDEVDNIKKTFHLADSEREYSKKTELQHEQSSEGSVVHVCQGAEPFYSSAALLRNVKRITAHSEKKLESIVQKANLNNDIISIESDQDETSPSINKLTSLKDMSQMYGDVKPPKCSGILEQDISNMQCEGDSLSAVQTKDAILNSRDISAGSENEESKQRIHAVIHDTNGGVLSSGLSHDIETATVDLTSLGDHVIPQDPDDCITEESDLLALTLYIQEASDTTLFLFMENDTQMDEAIINDMLRMVTAHLVDLEGHLSELSGHTNLMGEKTLDYNYLMYNRYTKNLSGQISMSHGILQPLSHEELDFCGTAIAMHDEFEKTPDLVDMTMRNHTSCVYGHRAFSQEVYFHPKHCKPPRGISPARKTVMCLNDVARQALLTDRGINII</sequence>
<dbReference type="GO" id="GO:0031410">
    <property type="term" value="C:cytoplasmic vesicle"/>
    <property type="evidence" value="ECO:0007669"/>
    <property type="project" value="TreeGrafter"/>
</dbReference>
<reference evidence="3" key="1">
    <citation type="journal article" date="2023" name="Mol. Biol. Evol.">
        <title>Third-Generation Sequencing Reveals the Adaptive Role of the Epigenome in Three Deep-Sea Polychaetes.</title>
        <authorList>
            <person name="Perez M."/>
            <person name="Aroh O."/>
            <person name="Sun Y."/>
            <person name="Lan Y."/>
            <person name="Juniper S.K."/>
            <person name="Young C.R."/>
            <person name="Angers B."/>
            <person name="Qian P.Y."/>
        </authorList>
    </citation>
    <scope>NUCLEOTIDE SEQUENCE</scope>
    <source>
        <strain evidence="3">P08H-3</strain>
    </source>
</reference>
<evidence type="ECO:0000256" key="1">
    <source>
        <dbReference type="SAM" id="MobiDB-lite"/>
    </source>
</evidence>
<dbReference type="GO" id="GO:0031267">
    <property type="term" value="F:small GTPase binding"/>
    <property type="evidence" value="ECO:0007669"/>
    <property type="project" value="TreeGrafter"/>
</dbReference>
<evidence type="ECO:0000313" key="4">
    <source>
        <dbReference type="Proteomes" id="UP001208570"/>
    </source>
</evidence>
<dbReference type="PANTHER" id="PTHR14407:SF9">
    <property type="entry name" value="BLOC-3 COMPLEX MEMBER HPS4"/>
    <property type="match status" value="1"/>
</dbReference>
<dbReference type="PANTHER" id="PTHR14407">
    <property type="entry name" value="HERMANSKY-PUDLAK SYNDROME 4 PROTEIN LIGHT-EAR PROTEIN-RELATED"/>
    <property type="match status" value="1"/>
</dbReference>
<comment type="caution">
    <text evidence="3">The sequence shown here is derived from an EMBL/GenBank/DDBJ whole genome shotgun (WGS) entry which is preliminary data.</text>
</comment>
<feature type="domain" description="CCZ1/INTU/HSP4 first Longin" evidence="2">
    <location>
        <begin position="24"/>
        <end position="129"/>
    </location>
</feature>
<organism evidence="3 4">
    <name type="scientific">Paralvinella palmiformis</name>
    <dbReference type="NCBI Taxonomy" id="53620"/>
    <lineage>
        <taxon>Eukaryota</taxon>
        <taxon>Metazoa</taxon>
        <taxon>Spiralia</taxon>
        <taxon>Lophotrochozoa</taxon>
        <taxon>Annelida</taxon>
        <taxon>Polychaeta</taxon>
        <taxon>Sedentaria</taxon>
        <taxon>Canalipalpata</taxon>
        <taxon>Terebellida</taxon>
        <taxon>Terebelliformia</taxon>
        <taxon>Alvinellidae</taxon>
        <taxon>Paralvinella</taxon>
    </lineage>
</organism>
<evidence type="ECO:0000313" key="3">
    <source>
        <dbReference type="EMBL" id="KAK2161388.1"/>
    </source>
</evidence>
<evidence type="ECO:0000259" key="2">
    <source>
        <dbReference type="Pfam" id="PF19031"/>
    </source>
</evidence>
<dbReference type="Proteomes" id="UP001208570">
    <property type="component" value="Unassembled WGS sequence"/>
</dbReference>
<protein>
    <recommendedName>
        <fullName evidence="2">CCZ1/INTU/HSP4 first Longin domain-containing protein</fullName>
    </recommendedName>
</protein>